<feature type="signal peptide" evidence="2">
    <location>
        <begin position="1"/>
        <end position="24"/>
    </location>
</feature>
<accession>A0A4P6X6K8</accession>
<evidence type="ECO:0000313" key="4">
    <source>
        <dbReference type="Proteomes" id="UP000293912"/>
    </source>
</evidence>
<evidence type="ECO:0000313" key="3">
    <source>
        <dbReference type="EMBL" id="QBM30615.1"/>
    </source>
</evidence>
<dbReference type="EMBL" id="CP037868">
    <property type="protein sequence ID" value="QBM30615.1"/>
    <property type="molecule type" value="Genomic_DNA"/>
</dbReference>
<name>A0A4P6X6K8_HYDPS</name>
<evidence type="ECO:0000256" key="1">
    <source>
        <dbReference type="SAM" id="MobiDB-lite"/>
    </source>
</evidence>
<gene>
    <name evidence="3" type="ORF">HPF_23205</name>
</gene>
<dbReference type="Proteomes" id="UP000293912">
    <property type="component" value="Plasmid pDSM1084"/>
</dbReference>
<organism evidence="3 4">
    <name type="scientific">Hydrogenophaga pseudoflava</name>
    <name type="common">Pseudomonas carboxydoflava</name>
    <dbReference type="NCBI Taxonomy" id="47421"/>
    <lineage>
        <taxon>Bacteria</taxon>
        <taxon>Pseudomonadati</taxon>
        <taxon>Pseudomonadota</taxon>
        <taxon>Betaproteobacteria</taxon>
        <taxon>Burkholderiales</taxon>
        <taxon>Comamonadaceae</taxon>
        <taxon>Hydrogenophaga</taxon>
    </lineage>
</organism>
<evidence type="ECO:0000256" key="2">
    <source>
        <dbReference type="SAM" id="SignalP"/>
    </source>
</evidence>
<feature type="chain" id="PRO_5020740730" evidence="2">
    <location>
        <begin position="25"/>
        <end position="224"/>
    </location>
</feature>
<feature type="region of interest" description="Disordered" evidence="1">
    <location>
        <begin position="38"/>
        <end position="88"/>
    </location>
</feature>
<sequence length="224" mass="24165" precursor="true">MVLGTAHGVGLLLALCLTLPSALARDLDLDIFPSAEPERVAPAQPVKPREGVSRPAVPVRPEADVNRQAQQPAAPGGSKSVPARSAEDRLKKAREAEALFTLETTDLPALKQRDPTIECYGELCVTKRASLVGFRGMNVCLSDVSIEVKSGRIVGALCDIALTTARDMNAVLSDLLGSPTYTKRAISAHATWVADKRKIEIVYWKGTNIHGVPYEKWSVDLGER</sequence>
<keyword evidence="2" id="KW-0732">Signal</keyword>
<keyword evidence="3" id="KW-0614">Plasmid</keyword>
<dbReference type="KEGG" id="hpse:HPF_23205"/>
<dbReference type="AlphaFoldDB" id="A0A4P6X6K8"/>
<proteinExistence type="predicted"/>
<protein>
    <submittedName>
        <fullName evidence="3">Uncharacterized protein</fullName>
    </submittedName>
</protein>
<keyword evidence="4" id="KW-1185">Reference proteome</keyword>
<geneLocation type="plasmid" evidence="3 4">
    <name>pDSM1084</name>
</geneLocation>
<reference evidence="3 4" key="1">
    <citation type="submission" date="2019-03" db="EMBL/GenBank/DDBJ databases">
        <authorList>
            <person name="Sebastian G."/>
            <person name="Baumann P."/>
            <person name="Ruckert C."/>
            <person name="Kalinowski J."/>
            <person name="Nebel B."/>
            <person name="Takors R."/>
            <person name="Blombach B."/>
        </authorList>
    </citation>
    <scope>NUCLEOTIDE SEQUENCE [LARGE SCALE GENOMIC DNA]</scope>
    <source>
        <strain evidence="3 4">DSM 1084</strain>
        <plasmid evidence="3 4">pDSM1084</plasmid>
    </source>
</reference>